<gene>
    <name evidence="1" type="ORF">P7D43_23250</name>
</gene>
<dbReference type="Proteomes" id="UP001260773">
    <property type="component" value="Unassembled WGS sequence"/>
</dbReference>
<protein>
    <submittedName>
        <fullName evidence="1">Uncharacterized protein</fullName>
    </submittedName>
</protein>
<proteinExistence type="predicted"/>
<accession>A0AAW8S3U6</accession>
<organism evidence="1 2">
    <name type="scientific">Enterococcus avium</name>
    <name type="common">Streptococcus avium</name>
    <dbReference type="NCBI Taxonomy" id="33945"/>
    <lineage>
        <taxon>Bacteria</taxon>
        <taxon>Bacillati</taxon>
        <taxon>Bacillota</taxon>
        <taxon>Bacilli</taxon>
        <taxon>Lactobacillales</taxon>
        <taxon>Enterococcaceae</taxon>
        <taxon>Enterococcus</taxon>
    </lineage>
</organism>
<sequence>MYALQLILDNGIELKVFGELEELKPLKSKVEKNFNSKKFVNLTDSLTIKPVNVCAIELFGVSEGEQDSEN</sequence>
<dbReference type="AlphaFoldDB" id="A0AAW8S3U6"/>
<dbReference type="RefSeq" id="WP_070621364.1">
    <property type="nucleotide sequence ID" value="NZ_CAKOCJ010000012.1"/>
</dbReference>
<name>A0AAW8S3U6_ENTAV</name>
<evidence type="ECO:0000313" key="1">
    <source>
        <dbReference type="EMBL" id="MDT2405266.1"/>
    </source>
</evidence>
<dbReference type="EMBL" id="JARPWH010000247">
    <property type="protein sequence ID" value="MDT2405266.1"/>
    <property type="molecule type" value="Genomic_DNA"/>
</dbReference>
<evidence type="ECO:0000313" key="2">
    <source>
        <dbReference type="Proteomes" id="UP001260773"/>
    </source>
</evidence>
<reference evidence="1" key="1">
    <citation type="submission" date="2023-03" db="EMBL/GenBank/DDBJ databases">
        <authorList>
            <person name="Shen W."/>
            <person name="Cai J."/>
        </authorList>
    </citation>
    <scope>NUCLEOTIDE SEQUENCE</scope>
    <source>
        <strain evidence="1">P33-2</strain>
    </source>
</reference>
<comment type="caution">
    <text evidence="1">The sequence shown here is derived from an EMBL/GenBank/DDBJ whole genome shotgun (WGS) entry which is preliminary data.</text>
</comment>